<feature type="compositionally biased region" description="Basic and acidic residues" evidence="1">
    <location>
        <begin position="614"/>
        <end position="623"/>
    </location>
</feature>
<feature type="compositionally biased region" description="Basic and acidic residues" evidence="1">
    <location>
        <begin position="71"/>
        <end position="84"/>
    </location>
</feature>
<dbReference type="EMBL" id="GBEZ01015785">
    <property type="protein sequence ID" value="JAC70407.1"/>
    <property type="molecule type" value="Transcribed_RNA"/>
</dbReference>
<feature type="compositionally biased region" description="Low complexity" evidence="1">
    <location>
        <begin position="109"/>
        <end position="123"/>
    </location>
</feature>
<feature type="compositionally biased region" description="Basic and acidic residues" evidence="1">
    <location>
        <begin position="149"/>
        <end position="170"/>
    </location>
</feature>
<dbReference type="SMART" id="SM00513">
    <property type="entry name" value="SAP"/>
    <property type="match status" value="1"/>
</dbReference>
<dbReference type="SUPFAM" id="SSF68906">
    <property type="entry name" value="SAP domain"/>
    <property type="match status" value="1"/>
</dbReference>
<feature type="compositionally biased region" description="Low complexity" evidence="1">
    <location>
        <begin position="177"/>
        <end position="188"/>
    </location>
</feature>
<dbReference type="InterPro" id="IPR036361">
    <property type="entry name" value="SAP_dom_sf"/>
</dbReference>
<protein>
    <submittedName>
        <fullName evidence="3">Apoptotic chromatin condensation inducer in the nucleus</fullName>
    </submittedName>
</protein>
<dbReference type="PANTHER" id="PTHR47031">
    <property type="entry name" value="SAP DNA-BINDING DOMAIN-CONTAINING PROTEIN"/>
    <property type="match status" value="1"/>
</dbReference>
<dbReference type="CDD" id="cd12432">
    <property type="entry name" value="RRM_ACINU"/>
    <property type="match status" value="1"/>
</dbReference>
<name>A0A061RBR7_9CHLO</name>
<evidence type="ECO:0000313" key="3">
    <source>
        <dbReference type="EMBL" id="JAC70407.1"/>
    </source>
</evidence>
<dbReference type="InterPro" id="IPR032552">
    <property type="entry name" value="RSB_motif"/>
</dbReference>
<feature type="compositionally biased region" description="Acidic residues" evidence="1">
    <location>
        <begin position="289"/>
        <end position="305"/>
    </location>
</feature>
<reference evidence="3" key="1">
    <citation type="submission" date="2014-05" db="EMBL/GenBank/DDBJ databases">
        <title>The transcriptome of the halophilic microalga Tetraselmis sp. GSL018 isolated from the Great Salt Lake, Utah.</title>
        <authorList>
            <person name="Jinkerson R.E."/>
            <person name="D'Adamo S."/>
            <person name="Posewitz M.C."/>
        </authorList>
    </citation>
    <scope>NUCLEOTIDE SEQUENCE</scope>
    <source>
        <strain evidence="3">GSL018</strain>
    </source>
</reference>
<feature type="compositionally biased region" description="Basic and acidic residues" evidence="1">
    <location>
        <begin position="274"/>
        <end position="285"/>
    </location>
</feature>
<evidence type="ECO:0000259" key="2">
    <source>
        <dbReference type="PROSITE" id="PS50800"/>
    </source>
</evidence>
<dbReference type="SUPFAM" id="SSF54928">
    <property type="entry name" value="RNA-binding domain, RBD"/>
    <property type="match status" value="1"/>
</dbReference>
<dbReference type="AlphaFoldDB" id="A0A061RBR7"/>
<dbReference type="Pfam" id="PF02037">
    <property type="entry name" value="SAP"/>
    <property type="match status" value="1"/>
</dbReference>
<dbReference type="Gene3D" id="1.10.720.30">
    <property type="entry name" value="SAP domain"/>
    <property type="match status" value="1"/>
</dbReference>
<feature type="region of interest" description="Disordered" evidence="1">
    <location>
        <begin position="443"/>
        <end position="623"/>
    </location>
</feature>
<gene>
    <name evidence="3" type="primary">ACINUS</name>
    <name evidence="3" type="ORF">TSPGSL018_4204</name>
</gene>
<feature type="region of interest" description="Disordered" evidence="1">
    <location>
        <begin position="38"/>
        <end position="359"/>
    </location>
</feature>
<dbReference type="InterPro" id="IPR035979">
    <property type="entry name" value="RBD_domain_sf"/>
</dbReference>
<dbReference type="InterPro" id="IPR034257">
    <property type="entry name" value="Acinus_RRM"/>
</dbReference>
<dbReference type="PROSITE" id="PS50800">
    <property type="entry name" value="SAP"/>
    <property type="match status" value="1"/>
</dbReference>
<dbReference type="Pfam" id="PF16294">
    <property type="entry name" value="RSB_motif"/>
    <property type="match status" value="1"/>
</dbReference>
<dbReference type="InterPro" id="IPR003034">
    <property type="entry name" value="SAP_dom"/>
</dbReference>
<feature type="compositionally biased region" description="Basic and acidic residues" evidence="1">
    <location>
        <begin position="237"/>
        <end position="247"/>
    </location>
</feature>
<sequence>MTNWGNLKVTELKEELKSRGLSTTGRKADLVSRLESFEAEQNAEVNEEEAAEGAVPEQPEEQVNEATDSGPEAKEDKQEEKPTDVEVTEPVPQSNEQPDTEAQKELAPVGQAGDDSAADQAVAESVKGTALEAAEEPSPAPETEASDQQLDKKASKVGEHTKECESKEGSEPAVASAEATANAGVDDAAALKETGADVEINEGVPSVGLEKQELGGPEGENNGREGEGDEPASAAKSRGEGESRSDQGLKAGGARADGLAGSAGAAGAGAADAKGGEEPYEKNLLDELVGGDEDEDMITPEEVDLDSSLGPKQRRPEGKSVNKESPAAVNAEDDASVKVQRGPEDQPVKTVPPASREPTRALRIDNFVRPFTKQLLEQMLSAFGELKGIWLAPIKTHCYAIFESEEVAEKCRQGTYDLEWPEGHGKRLVPRFVALEEAEAACAGKPVGETTGRASEPKEPTPGKGSKDRGRLFTREEAELRRAASGSKEPEPNGPRQKRKRQEEPPQVLEDLFRKTATKPAIYWLPLTEEQVDTRKARRAALEAQSAAAEEKAKGDTKPDDGAAHGRERKPERGGDGRDSKADEGRGGRERPDHRHRRSPDRRESPPRRRPRSRSPERYNRRR</sequence>
<organism evidence="3">
    <name type="scientific">Tetraselmis sp. GSL018</name>
    <dbReference type="NCBI Taxonomy" id="582737"/>
    <lineage>
        <taxon>Eukaryota</taxon>
        <taxon>Viridiplantae</taxon>
        <taxon>Chlorophyta</taxon>
        <taxon>core chlorophytes</taxon>
        <taxon>Chlorodendrophyceae</taxon>
        <taxon>Chlorodendrales</taxon>
        <taxon>Chlorodendraceae</taxon>
        <taxon>Tetraselmis</taxon>
    </lineage>
</organism>
<feature type="domain" description="SAP" evidence="2">
    <location>
        <begin position="4"/>
        <end position="38"/>
    </location>
</feature>
<accession>A0A061RBR7</accession>
<feature type="compositionally biased region" description="Basic and acidic residues" evidence="1">
    <location>
        <begin position="549"/>
        <end position="593"/>
    </location>
</feature>
<proteinExistence type="predicted"/>
<feature type="compositionally biased region" description="Basic and acidic residues" evidence="1">
    <location>
        <begin position="455"/>
        <end position="482"/>
    </location>
</feature>
<dbReference type="GO" id="GO:0003676">
    <property type="term" value="F:nucleic acid binding"/>
    <property type="evidence" value="ECO:0007669"/>
    <property type="project" value="InterPro"/>
</dbReference>
<feature type="compositionally biased region" description="Low complexity" evidence="1">
    <location>
        <begin position="248"/>
        <end position="273"/>
    </location>
</feature>
<evidence type="ECO:0000256" key="1">
    <source>
        <dbReference type="SAM" id="MobiDB-lite"/>
    </source>
</evidence>
<dbReference type="PANTHER" id="PTHR47031:SF3">
    <property type="entry name" value="SAP DOMAIN-CONTAINING PROTEIN"/>
    <property type="match status" value="1"/>
</dbReference>